<accession>A0A2X0LB97</accession>
<reference evidence="3" key="1">
    <citation type="submission" date="2016-10" db="EMBL/GenBank/DDBJ databases">
        <authorList>
            <person name="Jeantristanb JTB J.-T."/>
            <person name="Ricardo R."/>
        </authorList>
    </citation>
    <scope>NUCLEOTIDE SEQUENCE [LARGE SCALE GENOMIC DNA]</scope>
</reference>
<dbReference type="AlphaFoldDB" id="A0A2X0LB97"/>
<evidence type="ECO:0000313" key="3">
    <source>
        <dbReference type="Proteomes" id="UP000249723"/>
    </source>
</evidence>
<gene>
    <name evidence="2" type="ORF">BZ3500_MVSOF-1268-A1-R1_CHR10-2G03041</name>
</gene>
<keyword evidence="3" id="KW-1185">Reference proteome</keyword>
<proteinExistence type="predicted"/>
<evidence type="ECO:0000313" key="2">
    <source>
        <dbReference type="EMBL" id="SDA01978.1"/>
    </source>
</evidence>
<organism evidence="2 3">
    <name type="scientific">Microbotryum saponariae</name>
    <dbReference type="NCBI Taxonomy" id="289078"/>
    <lineage>
        <taxon>Eukaryota</taxon>
        <taxon>Fungi</taxon>
        <taxon>Dikarya</taxon>
        <taxon>Basidiomycota</taxon>
        <taxon>Pucciniomycotina</taxon>
        <taxon>Microbotryomycetes</taxon>
        <taxon>Microbotryales</taxon>
        <taxon>Microbotryaceae</taxon>
        <taxon>Microbotryum</taxon>
    </lineage>
</organism>
<protein>
    <submittedName>
        <fullName evidence="2">BZ3500_MvSof-1268-A1-R1_Chr10-2g03041 protein</fullName>
    </submittedName>
</protein>
<dbReference type="EMBL" id="FMWP01000117">
    <property type="protein sequence ID" value="SDA01978.1"/>
    <property type="molecule type" value="Genomic_DNA"/>
</dbReference>
<feature type="compositionally biased region" description="Polar residues" evidence="1">
    <location>
        <begin position="184"/>
        <end position="194"/>
    </location>
</feature>
<name>A0A2X0LB97_9BASI</name>
<feature type="region of interest" description="Disordered" evidence="1">
    <location>
        <begin position="183"/>
        <end position="204"/>
    </location>
</feature>
<evidence type="ECO:0000256" key="1">
    <source>
        <dbReference type="SAM" id="MobiDB-lite"/>
    </source>
</evidence>
<sequence>MSFSTTVNSALRVETVYVSDGHLYAALRMPSRQIVHVPALTVTDDVLIADVFSRDHSWEALHDTHRAHLLPPQWLKYYNLFVALVQGPVNLNAHQVIEFQHNYLSLIQRTGRLPQLPSRHMTETYRLPQYDASLASMRNDIDLKLCPPTRQPSLDPRLVMRTYTDCDNLKAYLVSPAFMRQDTPDSSYTDNSTTDEIKSEIPRNPPCLNYSPHYSLEPFLSARTVIVDHRSRYKFS</sequence>
<dbReference type="Proteomes" id="UP000249723">
    <property type="component" value="Unassembled WGS sequence"/>
</dbReference>